<dbReference type="InterPro" id="IPR021858">
    <property type="entry name" value="Fun_TF"/>
</dbReference>
<dbReference type="Pfam" id="PF11951">
    <property type="entry name" value="Fungal_trans_2"/>
    <property type="match status" value="1"/>
</dbReference>
<name>A0A0B7KLT1_BIOOC</name>
<evidence type="ECO:0000256" key="1">
    <source>
        <dbReference type="ARBA" id="ARBA00023242"/>
    </source>
</evidence>
<dbReference type="SUPFAM" id="SSF57701">
    <property type="entry name" value="Zn2/Cys6 DNA-binding domain"/>
    <property type="match status" value="1"/>
</dbReference>
<gene>
    <name evidence="4" type="ORF">BN869_000011749_1</name>
</gene>
<feature type="domain" description="Zn(2)-C6 fungal-type" evidence="3">
    <location>
        <begin position="6"/>
        <end position="35"/>
    </location>
</feature>
<dbReference type="AlphaFoldDB" id="A0A0B7KLT1"/>
<dbReference type="Gene3D" id="4.10.240.10">
    <property type="entry name" value="Zn(2)-C6 fungal-type DNA-binding domain"/>
    <property type="match status" value="1"/>
</dbReference>
<protein>
    <recommendedName>
        <fullName evidence="3">Zn(2)-C6 fungal-type domain-containing protein</fullName>
    </recommendedName>
</protein>
<dbReference type="InterPro" id="IPR053175">
    <property type="entry name" value="DHMBA_Reg_Transcription_Factor"/>
</dbReference>
<accession>A0A0B7KLT1</accession>
<dbReference type="GO" id="GO:0008270">
    <property type="term" value="F:zinc ion binding"/>
    <property type="evidence" value="ECO:0007669"/>
    <property type="project" value="InterPro"/>
</dbReference>
<sequence length="505" mass="56779">GRPSAACQPCRISRLKCDQKTPTCTQCIRKRITCSGYRDVSAPRWRDETSRVGHKVQRAKQKGSHFGLDHSTRSHAQIQDTKTGVASSHRQDGGSPHSPVALPPQHLKDVALDFFMCSFIYASPFEPYLPQLYGMKHSTQAILPAIHAAAFATFAQRTRDGNLMKKARSNYSNALLHTNKSLSSPRNALLDETLICVLLLGLFEAVVFKGGQSPEGWTAHTLGAVQLLRLRGADQFRSKTARQLFTQTITNIRTSCIQRRVPVPQEFLDLVKEASPFLDSGHPCIQIGPILDQAATLRSRVAAGTVDLIDAALEVDQGAIALCELIEPNMKFTPKTSEISSKWAYLTMEYHYLTRRHAKVWNTIRMIRMFMHITIWVHSSLSLQRTFQPGETEYCSAVDSYEELLHYRNMAAKKLLELETDLLRSVSCFLEPQSLGGKFCTSARCLIWPLTVLAHSELNSPSARKYAVSCLYQIGEDLNMEQAIAAAKMTREMNHHEDWLHLYHL</sequence>
<keyword evidence="1" id="KW-0539">Nucleus</keyword>
<dbReference type="PANTHER" id="PTHR38791">
    <property type="entry name" value="ZN(II)2CYS6 TRANSCRIPTION FACTOR (EUROFUNG)-RELATED-RELATED"/>
    <property type="match status" value="1"/>
</dbReference>
<dbReference type="PROSITE" id="PS50048">
    <property type="entry name" value="ZN2_CY6_FUNGAL_2"/>
    <property type="match status" value="1"/>
</dbReference>
<evidence type="ECO:0000259" key="3">
    <source>
        <dbReference type="PROSITE" id="PS50048"/>
    </source>
</evidence>
<evidence type="ECO:0000313" key="4">
    <source>
        <dbReference type="EMBL" id="CEO55691.1"/>
    </source>
</evidence>
<dbReference type="InterPro" id="IPR036864">
    <property type="entry name" value="Zn2-C6_fun-type_DNA-bd_sf"/>
</dbReference>
<reference evidence="4" key="1">
    <citation type="submission" date="2015-01" db="EMBL/GenBank/DDBJ databases">
        <authorList>
            <person name="Durling Mikael"/>
        </authorList>
    </citation>
    <scope>NUCLEOTIDE SEQUENCE</scope>
</reference>
<organism evidence="4">
    <name type="scientific">Bionectria ochroleuca</name>
    <name type="common">Gliocladium roseum</name>
    <dbReference type="NCBI Taxonomy" id="29856"/>
    <lineage>
        <taxon>Eukaryota</taxon>
        <taxon>Fungi</taxon>
        <taxon>Dikarya</taxon>
        <taxon>Ascomycota</taxon>
        <taxon>Pezizomycotina</taxon>
        <taxon>Sordariomycetes</taxon>
        <taxon>Hypocreomycetidae</taxon>
        <taxon>Hypocreales</taxon>
        <taxon>Bionectriaceae</taxon>
        <taxon>Clonostachys</taxon>
    </lineage>
</organism>
<evidence type="ECO:0000256" key="2">
    <source>
        <dbReference type="SAM" id="MobiDB-lite"/>
    </source>
</evidence>
<dbReference type="InterPro" id="IPR001138">
    <property type="entry name" value="Zn2Cys6_DnaBD"/>
</dbReference>
<dbReference type="CDD" id="cd00067">
    <property type="entry name" value="GAL4"/>
    <property type="match status" value="1"/>
</dbReference>
<dbReference type="PROSITE" id="PS00463">
    <property type="entry name" value="ZN2_CY6_FUNGAL_1"/>
    <property type="match status" value="1"/>
</dbReference>
<dbReference type="GO" id="GO:0000981">
    <property type="term" value="F:DNA-binding transcription factor activity, RNA polymerase II-specific"/>
    <property type="evidence" value="ECO:0007669"/>
    <property type="project" value="InterPro"/>
</dbReference>
<dbReference type="SMART" id="SM00066">
    <property type="entry name" value="GAL4"/>
    <property type="match status" value="1"/>
</dbReference>
<feature type="region of interest" description="Disordered" evidence="2">
    <location>
        <begin position="60"/>
        <end position="102"/>
    </location>
</feature>
<dbReference type="Pfam" id="PF00172">
    <property type="entry name" value="Zn_clus"/>
    <property type="match status" value="1"/>
</dbReference>
<proteinExistence type="predicted"/>
<feature type="compositionally biased region" description="Polar residues" evidence="2">
    <location>
        <begin position="74"/>
        <end position="88"/>
    </location>
</feature>
<dbReference type="EMBL" id="CDPU01000055">
    <property type="protein sequence ID" value="CEO55691.1"/>
    <property type="molecule type" value="Genomic_DNA"/>
</dbReference>
<feature type="non-terminal residue" evidence="4">
    <location>
        <position position="1"/>
    </location>
</feature>